<dbReference type="PANTHER" id="PTHR38596">
    <property type="entry name" value="UPF0114 PROTEIN YQHA"/>
    <property type="match status" value="1"/>
</dbReference>
<feature type="compositionally biased region" description="Pro residues" evidence="8">
    <location>
        <begin position="1"/>
        <end position="20"/>
    </location>
</feature>
<comment type="similarity">
    <text evidence="2 7">Belongs to the UPF0114 family.</text>
</comment>
<accession>A0ABN1GGN5</accession>
<evidence type="ECO:0000256" key="2">
    <source>
        <dbReference type="ARBA" id="ARBA00005774"/>
    </source>
</evidence>
<gene>
    <name evidence="9" type="ORF">GCM10009547_11520</name>
</gene>
<feature type="transmembrane region" description="Helical" evidence="7">
    <location>
        <begin position="164"/>
        <end position="184"/>
    </location>
</feature>
<feature type="region of interest" description="Disordered" evidence="8">
    <location>
        <begin position="1"/>
        <end position="21"/>
    </location>
</feature>
<sequence>MDADVPPPTPPQIPPPPVRPARPRALHQAERAIEFSLLASRWLLLPLYVILMAVLAIFALNAAEELWHLAQNIGHISEAELILSALSLIDLALVASLIVMVALSGYETFVSRFDTTGDMEQPEWLGKLDLGTVKLKLAASIVAISGIHLLKKYMATEPLPNERLLTLAAVHLAFVASALLLAWVDRMSFADHRH</sequence>
<keyword evidence="3 7" id="KW-1003">Cell membrane</keyword>
<comment type="subcellular location">
    <subcellularLocation>
        <location evidence="1 7">Cell membrane</location>
        <topology evidence="1 7">Multi-pass membrane protein</topology>
    </subcellularLocation>
</comment>
<dbReference type="EMBL" id="BAAAHE010000008">
    <property type="protein sequence ID" value="GAA0611169.1"/>
    <property type="molecule type" value="Genomic_DNA"/>
</dbReference>
<dbReference type="PANTHER" id="PTHR38596:SF1">
    <property type="entry name" value="UPF0114 PROTEIN YQHA"/>
    <property type="match status" value="1"/>
</dbReference>
<evidence type="ECO:0000256" key="7">
    <source>
        <dbReference type="HAMAP-Rule" id="MF_00143"/>
    </source>
</evidence>
<organism evidence="9 10">
    <name type="scientific">Sporichthya brevicatena</name>
    <dbReference type="NCBI Taxonomy" id="171442"/>
    <lineage>
        <taxon>Bacteria</taxon>
        <taxon>Bacillati</taxon>
        <taxon>Actinomycetota</taxon>
        <taxon>Actinomycetes</taxon>
        <taxon>Sporichthyales</taxon>
        <taxon>Sporichthyaceae</taxon>
        <taxon>Sporichthya</taxon>
    </lineage>
</organism>
<feature type="transmembrane region" description="Helical" evidence="7">
    <location>
        <begin position="42"/>
        <end position="60"/>
    </location>
</feature>
<evidence type="ECO:0000256" key="1">
    <source>
        <dbReference type="ARBA" id="ARBA00004651"/>
    </source>
</evidence>
<dbReference type="HAMAP" id="MF_00143">
    <property type="entry name" value="UPF0114"/>
    <property type="match status" value="1"/>
</dbReference>
<dbReference type="NCBIfam" id="TIGR00645">
    <property type="entry name" value="HI0507"/>
    <property type="match status" value="1"/>
</dbReference>
<evidence type="ECO:0000256" key="4">
    <source>
        <dbReference type="ARBA" id="ARBA00022692"/>
    </source>
</evidence>
<evidence type="ECO:0000256" key="6">
    <source>
        <dbReference type="ARBA" id="ARBA00023136"/>
    </source>
</evidence>
<evidence type="ECO:0000313" key="10">
    <source>
        <dbReference type="Proteomes" id="UP001500957"/>
    </source>
</evidence>
<protein>
    <recommendedName>
        <fullName evidence="7">UPF0114 protein GCM10009547_11520</fullName>
    </recommendedName>
</protein>
<dbReference type="InterPro" id="IPR020761">
    <property type="entry name" value="UPF0114_bac"/>
</dbReference>
<evidence type="ECO:0000313" key="9">
    <source>
        <dbReference type="EMBL" id="GAA0611169.1"/>
    </source>
</evidence>
<name>A0ABN1GGN5_9ACTN</name>
<evidence type="ECO:0000256" key="5">
    <source>
        <dbReference type="ARBA" id="ARBA00022989"/>
    </source>
</evidence>
<evidence type="ECO:0000256" key="3">
    <source>
        <dbReference type="ARBA" id="ARBA00022475"/>
    </source>
</evidence>
<keyword evidence="10" id="KW-1185">Reference proteome</keyword>
<feature type="transmembrane region" description="Helical" evidence="7">
    <location>
        <begin position="81"/>
        <end position="103"/>
    </location>
</feature>
<keyword evidence="4 7" id="KW-0812">Transmembrane</keyword>
<dbReference type="Proteomes" id="UP001500957">
    <property type="component" value="Unassembled WGS sequence"/>
</dbReference>
<reference evidence="9 10" key="1">
    <citation type="journal article" date="2019" name="Int. J. Syst. Evol. Microbiol.">
        <title>The Global Catalogue of Microorganisms (GCM) 10K type strain sequencing project: providing services to taxonomists for standard genome sequencing and annotation.</title>
        <authorList>
            <consortium name="The Broad Institute Genomics Platform"/>
            <consortium name="The Broad Institute Genome Sequencing Center for Infectious Disease"/>
            <person name="Wu L."/>
            <person name="Ma J."/>
        </authorList>
    </citation>
    <scope>NUCLEOTIDE SEQUENCE [LARGE SCALE GENOMIC DNA]</scope>
    <source>
        <strain evidence="9 10">JCM 10671</strain>
    </source>
</reference>
<dbReference type="Pfam" id="PF03350">
    <property type="entry name" value="UPF0114"/>
    <property type="match status" value="1"/>
</dbReference>
<evidence type="ECO:0000256" key="8">
    <source>
        <dbReference type="SAM" id="MobiDB-lite"/>
    </source>
</evidence>
<dbReference type="InterPro" id="IPR005134">
    <property type="entry name" value="UPF0114"/>
</dbReference>
<proteinExistence type="inferred from homology"/>
<keyword evidence="5 7" id="KW-1133">Transmembrane helix</keyword>
<keyword evidence="6 7" id="KW-0472">Membrane</keyword>
<comment type="caution">
    <text evidence="9">The sequence shown here is derived from an EMBL/GenBank/DDBJ whole genome shotgun (WGS) entry which is preliminary data.</text>
</comment>
<dbReference type="RefSeq" id="WP_344602558.1">
    <property type="nucleotide sequence ID" value="NZ_BAAAHE010000008.1"/>
</dbReference>